<sequence>MEKMAVELALNGINLLVVEIHSFPVSFLLLPTVSTYPVIAETKMNASKCLLINWLGNFLSKEYVNVFI</sequence>
<reference evidence="1 2" key="1">
    <citation type="submission" date="2016-10" db="EMBL/GenBank/DDBJ databases">
        <authorList>
            <person name="de Groot N.N."/>
        </authorList>
    </citation>
    <scope>NUCLEOTIDE SEQUENCE [LARGE SCALE GENOMIC DNA]</scope>
    <source>
        <strain evidence="1 2">DSM 26130</strain>
    </source>
</reference>
<gene>
    <name evidence="1" type="ORF">SAMN05216167_102777</name>
</gene>
<keyword evidence="2" id="KW-1185">Reference proteome</keyword>
<dbReference type="STRING" id="662367.SAMN05216167_102777"/>
<evidence type="ECO:0000313" key="2">
    <source>
        <dbReference type="Proteomes" id="UP000198598"/>
    </source>
</evidence>
<accession>A0A1I1N9Y6</accession>
<evidence type="ECO:0000313" key="1">
    <source>
        <dbReference type="EMBL" id="SFC90540.1"/>
    </source>
</evidence>
<name>A0A1I1N9Y6_9BACT</name>
<organism evidence="1 2">
    <name type="scientific">Spirosoma endophyticum</name>
    <dbReference type="NCBI Taxonomy" id="662367"/>
    <lineage>
        <taxon>Bacteria</taxon>
        <taxon>Pseudomonadati</taxon>
        <taxon>Bacteroidota</taxon>
        <taxon>Cytophagia</taxon>
        <taxon>Cytophagales</taxon>
        <taxon>Cytophagaceae</taxon>
        <taxon>Spirosoma</taxon>
    </lineage>
</organism>
<dbReference type="Proteomes" id="UP000198598">
    <property type="component" value="Unassembled WGS sequence"/>
</dbReference>
<dbReference type="EMBL" id="FOLQ01000002">
    <property type="protein sequence ID" value="SFC90540.1"/>
    <property type="molecule type" value="Genomic_DNA"/>
</dbReference>
<dbReference type="AlphaFoldDB" id="A0A1I1N9Y6"/>
<protein>
    <submittedName>
        <fullName evidence="1">Uncharacterized protein</fullName>
    </submittedName>
</protein>
<proteinExistence type="predicted"/>